<evidence type="ECO:0000313" key="15">
    <source>
        <dbReference type="Proteomes" id="UP000066480"/>
    </source>
</evidence>
<evidence type="ECO:0000256" key="9">
    <source>
        <dbReference type="ARBA" id="ARBA00032024"/>
    </source>
</evidence>
<feature type="domain" description="Ketopantoate reductase C-terminal" evidence="13">
    <location>
        <begin position="170"/>
        <end position="309"/>
    </location>
</feature>
<dbReference type="PANTHER" id="PTHR43765">
    <property type="entry name" value="2-DEHYDROPANTOATE 2-REDUCTASE-RELATED"/>
    <property type="match status" value="1"/>
</dbReference>
<dbReference type="InterPro" id="IPR050838">
    <property type="entry name" value="Ketopantoate_reductase"/>
</dbReference>
<keyword evidence="6 11" id="KW-0566">Pantothenate biosynthesis</keyword>
<dbReference type="PANTHER" id="PTHR43765:SF2">
    <property type="entry name" value="2-DEHYDROPANTOATE 2-REDUCTASE"/>
    <property type="match status" value="1"/>
</dbReference>
<evidence type="ECO:0000256" key="7">
    <source>
        <dbReference type="ARBA" id="ARBA00022857"/>
    </source>
</evidence>
<dbReference type="Pfam" id="PF02558">
    <property type="entry name" value="ApbA"/>
    <property type="match status" value="1"/>
</dbReference>
<evidence type="ECO:0000256" key="8">
    <source>
        <dbReference type="ARBA" id="ARBA00023002"/>
    </source>
</evidence>
<sequence>MLGAGSIGCVVGAALAEVADVTLIGRPRIAEAVRAHGLRVTSYDGSDRQVDAARLTVSTAPGGAADADALLVAVKSGVTEAAVREVVAVLNPNTVVVSLQNGLRNTEVIRSVLPDHVVLPGMVAFNVVESAPGTYHRATSGELMVGDDSAVRPLVELTQQTWLPWTPRADMREVQHAKLLLNLMNAVVALADRPLKECLAERDYRRVLAACQREALATFAAAGVAPARLGPLPASATVRVLTMPDAIFTKVAAAQLKVDPNARSSMWDDLERSRPTEIDELQGAIVALGEEHGVPTPVCARLVSLVREAESGKRRAWGARELRTAVGA</sequence>
<evidence type="ECO:0000256" key="3">
    <source>
        <dbReference type="ARBA" id="ARBA00007870"/>
    </source>
</evidence>
<dbReference type="Gene3D" id="1.10.1040.10">
    <property type="entry name" value="N-(1-d-carboxylethyl)-l-norvaline Dehydrogenase, domain 2"/>
    <property type="match status" value="1"/>
</dbReference>
<keyword evidence="8 11" id="KW-0560">Oxidoreductase</keyword>
<keyword evidence="15" id="KW-1185">Reference proteome</keyword>
<dbReference type="Proteomes" id="UP000066480">
    <property type="component" value="Chromosome"/>
</dbReference>
<evidence type="ECO:0000256" key="4">
    <source>
        <dbReference type="ARBA" id="ARBA00013014"/>
    </source>
</evidence>
<dbReference type="InterPro" id="IPR003710">
    <property type="entry name" value="ApbA"/>
</dbReference>
<dbReference type="InterPro" id="IPR013332">
    <property type="entry name" value="KPR_N"/>
</dbReference>
<evidence type="ECO:0000256" key="11">
    <source>
        <dbReference type="RuleBase" id="RU362068"/>
    </source>
</evidence>
<proteinExistence type="inferred from homology"/>
<dbReference type="NCBIfam" id="NF006083">
    <property type="entry name" value="PRK08229.1"/>
    <property type="match status" value="1"/>
</dbReference>
<dbReference type="KEGG" id="lmoi:VV02_18870"/>
<name>A0A0K1JL18_9MICO</name>
<evidence type="ECO:0000256" key="6">
    <source>
        <dbReference type="ARBA" id="ARBA00022655"/>
    </source>
</evidence>
<evidence type="ECO:0000259" key="12">
    <source>
        <dbReference type="Pfam" id="PF02558"/>
    </source>
</evidence>
<comment type="function">
    <text evidence="1 11">Catalyzes the NADPH-dependent reduction of ketopantoate into pantoic acid.</text>
</comment>
<organism evidence="14 15">
    <name type="scientific">Luteipulveratus mongoliensis</name>
    <dbReference type="NCBI Taxonomy" id="571913"/>
    <lineage>
        <taxon>Bacteria</taxon>
        <taxon>Bacillati</taxon>
        <taxon>Actinomycetota</taxon>
        <taxon>Actinomycetes</taxon>
        <taxon>Micrococcales</taxon>
        <taxon>Dermacoccaceae</taxon>
        <taxon>Luteipulveratus</taxon>
    </lineage>
</organism>
<accession>A0A0K1JL18</accession>
<comment type="similarity">
    <text evidence="3 11">Belongs to the ketopantoate reductase family.</text>
</comment>
<dbReference type="InterPro" id="IPR008927">
    <property type="entry name" value="6-PGluconate_DH-like_C_sf"/>
</dbReference>
<keyword evidence="7 11" id="KW-0521">NADP</keyword>
<evidence type="ECO:0000256" key="5">
    <source>
        <dbReference type="ARBA" id="ARBA00019465"/>
    </source>
</evidence>
<evidence type="ECO:0000256" key="10">
    <source>
        <dbReference type="ARBA" id="ARBA00048793"/>
    </source>
</evidence>
<evidence type="ECO:0000256" key="1">
    <source>
        <dbReference type="ARBA" id="ARBA00002919"/>
    </source>
</evidence>
<comment type="catalytic activity">
    <reaction evidence="10 11">
        <text>(R)-pantoate + NADP(+) = 2-dehydropantoate + NADPH + H(+)</text>
        <dbReference type="Rhea" id="RHEA:16233"/>
        <dbReference type="ChEBI" id="CHEBI:11561"/>
        <dbReference type="ChEBI" id="CHEBI:15378"/>
        <dbReference type="ChEBI" id="CHEBI:15980"/>
        <dbReference type="ChEBI" id="CHEBI:57783"/>
        <dbReference type="ChEBI" id="CHEBI:58349"/>
        <dbReference type="EC" id="1.1.1.169"/>
    </reaction>
</comment>
<protein>
    <recommendedName>
        <fullName evidence="5 11">2-dehydropantoate 2-reductase</fullName>
        <ecNumber evidence="4 11">1.1.1.169</ecNumber>
    </recommendedName>
    <alternativeName>
        <fullName evidence="9 11">Ketopantoate reductase</fullName>
    </alternativeName>
</protein>
<dbReference type="SUPFAM" id="SSF51735">
    <property type="entry name" value="NAD(P)-binding Rossmann-fold domains"/>
    <property type="match status" value="1"/>
</dbReference>
<gene>
    <name evidence="14" type="ORF">VV02_18870</name>
</gene>
<evidence type="ECO:0000256" key="2">
    <source>
        <dbReference type="ARBA" id="ARBA00004994"/>
    </source>
</evidence>
<dbReference type="EMBL" id="CP011112">
    <property type="protein sequence ID" value="AKU17424.1"/>
    <property type="molecule type" value="Genomic_DNA"/>
</dbReference>
<dbReference type="SUPFAM" id="SSF48179">
    <property type="entry name" value="6-phosphogluconate dehydrogenase C-terminal domain-like"/>
    <property type="match status" value="1"/>
</dbReference>
<feature type="domain" description="Ketopantoate reductase N-terminal" evidence="12">
    <location>
        <begin position="2"/>
        <end position="147"/>
    </location>
</feature>
<dbReference type="InterPro" id="IPR013752">
    <property type="entry name" value="KPA_reductase"/>
</dbReference>
<evidence type="ECO:0000259" key="13">
    <source>
        <dbReference type="Pfam" id="PF08546"/>
    </source>
</evidence>
<dbReference type="GO" id="GO:0050661">
    <property type="term" value="F:NADP binding"/>
    <property type="evidence" value="ECO:0007669"/>
    <property type="project" value="TreeGrafter"/>
</dbReference>
<dbReference type="InterPro" id="IPR013328">
    <property type="entry name" value="6PGD_dom2"/>
</dbReference>
<dbReference type="InterPro" id="IPR036291">
    <property type="entry name" value="NAD(P)-bd_dom_sf"/>
</dbReference>
<dbReference type="EC" id="1.1.1.169" evidence="4 11"/>
<dbReference type="GO" id="GO:0005737">
    <property type="term" value="C:cytoplasm"/>
    <property type="evidence" value="ECO:0007669"/>
    <property type="project" value="TreeGrafter"/>
</dbReference>
<dbReference type="UniPathway" id="UPA00028">
    <property type="reaction ID" value="UER00004"/>
</dbReference>
<dbReference type="Gene3D" id="3.40.50.720">
    <property type="entry name" value="NAD(P)-binding Rossmann-like Domain"/>
    <property type="match status" value="1"/>
</dbReference>
<evidence type="ECO:0000313" key="14">
    <source>
        <dbReference type="EMBL" id="AKU17424.1"/>
    </source>
</evidence>
<dbReference type="GO" id="GO:0008677">
    <property type="term" value="F:2-dehydropantoate 2-reductase activity"/>
    <property type="evidence" value="ECO:0007669"/>
    <property type="project" value="UniProtKB-EC"/>
</dbReference>
<comment type="pathway">
    <text evidence="2 11">Cofactor biosynthesis; (R)-pantothenate biosynthesis; (R)-pantoate from 3-methyl-2-oxobutanoate: step 2/2.</text>
</comment>
<dbReference type="STRING" id="571913.VV02_18870"/>
<dbReference type="Pfam" id="PF08546">
    <property type="entry name" value="ApbA_C"/>
    <property type="match status" value="1"/>
</dbReference>
<dbReference type="AlphaFoldDB" id="A0A0K1JL18"/>
<dbReference type="NCBIfam" id="TIGR00745">
    <property type="entry name" value="apbA_panE"/>
    <property type="match status" value="1"/>
</dbReference>
<reference evidence="14 15" key="1">
    <citation type="submission" date="2015-03" db="EMBL/GenBank/DDBJ databases">
        <title>Luteipulveratus halotolerans sp. nov., a novel actinobacterium (Dermacoccaceae) from Sarawak, Malaysia.</title>
        <authorList>
            <person name="Juboi H."/>
            <person name="Basik A."/>
            <person name="Shamsul S.S."/>
            <person name="Arnold P."/>
            <person name="Schmitt E.K."/>
            <person name="Sanglier J.-J."/>
            <person name="Yeo T."/>
        </authorList>
    </citation>
    <scope>NUCLEOTIDE SEQUENCE [LARGE SCALE GENOMIC DNA]</scope>
    <source>
        <strain evidence="14 15">MN07-A0370</strain>
    </source>
</reference>
<dbReference type="GO" id="GO:0015940">
    <property type="term" value="P:pantothenate biosynthetic process"/>
    <property type="evidence" value="ECO:0007669"/>
    <property type="project" value="UniProtKB-UniPathway"/>
</dbReference>